<organism evidence="2 3">
    <name type="scientific">Paenarthrobacter nicotinovorans</name>
    <name type="common">Arthrobacter nicotinovorans</name>
    <dbReference type="NCBI Taxonomy" id="29320"/>
    <lineage>
        <taxon>Bacteria</taxon>
        <taxon>Bacillati</taxon>
        <taxon>Actinomycetota</taxon>
        <taxon>Actinomycetes</taxon>
        <taxon>Micrococcales</taxon>
        <taxon>Micrococcaceae</taxon>
        <taxon>Paenarthrobacter</taxon>
    </lineage>
</organism>
<keyword evidence="3" id="KW-1185">Reference proteome</keyword>
<dbReference type="GO" id="GO:0005840">
    <property type="term" value="C:ribosome"/>
    <property type="evidence" value="ECO:0007669"/>
    <property type="project" value="UniProtKB-KW"/>
</dbReference>
<keyword evidence="2" id="KW-0687">Ribonucleoprotein</keyword>
<dbReference type="PROSITE" id="PS51664">
    <property type="entry name" value="YCAO"/>
    <property type="match status" value="1"/>
</dbReference>
<feature type="domain" description="YcaO" evidence="1">
    <location>
        <begin position="57"/>
        <end position="401"/>
    </location>
</feature>
<protein>
    <submittedName>
        <fullName evidence="2">Ribosomal protein S12 methylthiotransferase accessory factor</fullName>
    </submittedName>
</protein>
<dbReference type="Gene3D" id="3.30.1330.230">
    <property type="match status" value="1"/>
</dbReference>
<evidence type="ECO:0000313" key="3">
    <source>
        <dbReference type="Proteomes" id="UP001244563"/>
    </source>
</evidence>
<proteinExistence type="predicted"/>
<evidence type="ECO:0000259" key="1">
    <source>
        <dbReference type="PROSITE" id="PS51664"/>
    </source>
</evidence>
<sequence length="401" mass="42366">MAVDYQQTLNPANGLARSVRVLRPDGSTNLLWTVAVDIGQERPDEADAGIDMSWVGAAGIRRAPTLARAAGEAVERSALIPGTKLPAGDGFPMAPRGASWGDISVATDLPLYTGTRYSGDGATAAVAVPAAAVDFPPLPGVTDLFDPGPSGTAAGVDLTSAANSAAKEIIERSSAMLGWAQPEGARRYALRDEAFGRQALDLGSVAAAQGVELEVIRLEEPHGHAVWMVVAIDGVQGVVGAGLGLERDPSIGVLRAVQESLQIRSLLINMKSFEGEKAVSLPVANEMDRARYWASDASIGRIRGWLARIPRAERFAGAAEPPHVKGKNAAWLESLPEHTVVDLTPRLPPAIRDMGWCVVKIFCDTLQPLRMSDALEWNVLHRGSLSGPGGLQANVLPHPFI</sequence>
<dbReference type="Pfam" id="PF02624">
    <property type="entry name" value="YcaO"/>
    <property type="match status" value="1"/>
</dbReference>
<dbReference type="InterPro" id="IPR003776">
    <property type="entry name" value="YcaO-like_dom"/>
</dbReference>
<dbReference type="RefSeq" id="WP_018778962.1">
    <property type="nucleotide sequence ID" value="NZ_BDDW01000010.1"/>
</dbReference>
<accession>A0ABT9TS96</accession>
<gene>
    <name evidence="2" type="ORF">J2T10_004234</name>
</gene>
<reference evidence="2 3" key="1">
    <citation type="submission" date="2023-07" db="EMBL/GenBank/DDBJ databases">
        <title>Sorghum-associated microbial communities from plants grown in Nebraska, USA.</title>
        <authorList>
            <person name="Schachtman D."/>
        </authorList>
    </citation>
    <scope>NUCLEOTIDE SEQUENCE [LARGE SCALE GENOMIC DNA]</scope>
    <source>
        <strain evidence="2 3">CC523</strain>
    </source>
</reference>
<dbReference type="GeneID" id="84016435"/>
<dbReference type="Proteomes" id="UP001244563">
    <property type="component" value="Unassembled WGS sequence"/>
</dbReference>
<dbReference type="EMBL" id="JAUSSW010000018">
    <property type="protein sequence ID" value="MDQ0104559.1"/>
    <property type="molecule type" value="Genomic_DNA"/>
</dbReference>
<keyword evidence="2" id="KW-0689">Ribosomal protein</keyword>
<evidence type="ECO:0000313" key="2">
    <source>
        <dbReference type="EMBL" id="MDQ0104559.1"/>
    </source>
</evidence>
<comment type="caution">
    <text evidence="2">The sequence shown here is derived from an EMBL/GenBank/DDBJ whole genome shotgun (WGS) entry which is preliminary data.</text>
</comment>
<name>A0ABT9TS96_PAENI</name>